<dbReference type="EMBL" id="JBFXLT010000179">
    <property type="protein sequence ID" value="KAL2802498.1"/>
    <property type="molecule type" value="Genomic_DNA"/>
</dbReference>
<proteinExistence type="predicted"/>
<keyword evidence="2" id="KW-1185">Reference proteome</keyword>
<accession>A0ABR4GTU8</accession>
<evidence type="ECO:0000313" key="2">
    <source>
        <dbReference type="Proteomes" id="UP001610334"/>
    </source>
</evidence>
<reference evidence="1 2" key="1">
    <citation type="submission" date="2024-07" db="EMBL/GenBank/DDBJ databases">
        <title>Section-level genome sequencing and comparative genomics of Aspergillus sections Usti and Cavernicolus.</title>
        <authorList>
            <consortium name="Lawrence Berkeley National Laboratory"/>
            <person name="Nybo J.L."/>
            <person name="Vesth T.C."/>
            <person name="Theobald S."/>
            <person name="Frisvad J.C."/>
            <person name="Larsen T.O."/>
            <person name="Kjaerboelling I."/>
            <person name="Rothschild-Mancinelli K."/>
            <person name="Lyhne E.K."/>
            <person name="Kogle M.E."/>
            <person name="Barry K."/>
            <person name="Clum A."/>
            <person name="Na H."/>
            <person name="Ledsgaard L."/>
            <person name="Lin J."/>
            <person name="Lipzen A."/>
            <person name="Kuo A."/>
            <person name="Riley R."/>
            <person name="Mondo S."/>
            <person name="Labutti K."/>
            <person name="Haridas S."/>
            <person name="Pangalinan J."/>
            <person name="Salamov A.A."/>
            <person name="Simmons B.A."/>
            <person name="Magnuson J.K."/>
            <person name="Chen J."/>
            <person name="Drula E."/>
            <person name="Henrissat B."/>
            <person name="Wiebenga A."/>
            <person name="Lubbers R.J."/>
            <person name="Gomes A.C."/>
            <person name="Makela M.R."/>
            <person name="Stajich J."/>
            <person name="Grigoriev I.V."/>
            <person name="Mortensen U.H."/>
            <person name="De Vries R.P."/>
            <person name="Baker S.E."/>
            <person name="Andersen M.R."/>
        </authorList>
    </citation>
    <scope>NUCLEOTIDE SEQUENCE [LARGE SCALE GENOMIC DNA]</scope>
    <source>
        <strain evidence="1 2">CBS 588.65</strain>
    </source>
</reference>
<sequence>MLLLLSVLQPLRRDRSAGSRFIHQPKPMNPQIICEPEALDPVPGSVILLREQLSNRFGENDIPRGLEVCFPVDLAV</sequence>
<dbReference type="Proteomes" id="UP001610334">
    <property type="component" value="Unassembled WGS sequence"/>
</dbReference>
<protein>
    <submittedName>
        <fullName evidence="1">Uncharacterized protein</fullName>
    </submittedName>
</protein>
<comment type="caution">
    <text evidence="1">The sequence shown here is derived from an EMBL/GenBank/DDBJ whole genome shotgun (WGS) entry which is preliminary data.</text>
</comment>
<name>A0ABR4GTU8_9EURO</name>
<evidence type="ECO:0000313" key="1">
    <source>
        <dbReference type="EMBL" id="KAL2802498.1"/>
    </source>
</evidence>
<organism evidence="1 2">
    <name type="scientific">Aspergillus granulosus</name>
    <dbReference type="NCBI Taxonomy" id="176169"/>
    <lineage>
        <taxon>Eukaryota</taxon>
        <taxon>Fungi</taxon>
        <taxon>Dikarya</taxon>
        <taxon>Ascomycota</taxon>
        <taxon>Pezizomycotina</taxon>
        <taxon>Eurotiomycetes</taxon>
        <taxon>Eurotiomycetidae</taxon>
        <taxon>Eurotiales</taxon>
        <taxon>Aspergillaceae</taxon>
        <taxon>Aspergillus</taxon>
        <taxon>Aspergillus subgen. Nidulantes</taxon>
    </lineage>
</organism>
<gene>
    <name evidence="1" type="ORF">BJX63DRAFT_414995</name>
</gene>